<reference evidence="2" key="1">
    <citation type="submission" date="2018-02" db="EMBL/GenBank/DDBJ databases">
        <title>Phenotypic and genomic properties of facultatively anaerobic sulfur-reducing natronoarchaea from hypersaline soda lakes.</title>
        <authorList>
            <person name="Sorokin D.Y."/>
            <person name="Kublanov I.V."/>
            <person name="Roman P."/>
            <person name="Sinninghe Damste J.S."/>
            <person name="Golyshin P.N."/>
            <person name="Rojo D."/>
            <person name="Ciordia S."/>
            <person name="Mena M.D.C."/>
            <person name="Ferrer M."/>
            <person name="Messina E."/>
            <person name="Smedile F."/>
            <person name="La Spada G."/>
            <person name="La Cono V."/>
            <person name="Yakimov M.M."/>
        </authorList>
    </citation>
    <scope>NUCLEOTIDE SEQUENCE [LARGE SCALE GENOMIC DNA]</scope>
    <source>
        <strain evidence="2">AArc-Mg</strain>
    </source>
</reference>
<gene>
    <name evidence="1" type="ORF">AArcMg_2942</name>
</gene>
<accession>A0A346PTT6</accession>
<dbReference type="Proteomes" id="UP000258613">
    <property type="component" value="Chromosome"/>
</dbReference>
<dbReference type="AlphaFoldDB" id="A0A346PTT6"/>
<sequence length="65" mass="7367">MVVAWGVVYVGKRDQEQVVPDEYLRRTTVTLLVLTDKQQELLEETINQWKVAVSPSKLAGRHTGS</sequence>
<keyword evidence="2" id="KW-1185">Reference proteome</keyword>
<evidence type="ECO:0000313" key="2">
    <source>
        <dbReference type="Proteomes" id="UP000258613"/>
    </source>
</evidence>
<organism evidence="1 2">
    <name type="scientific">Natrarchaeobaculum sulfurireducens</name>
    <dbReference type="NCBI Taxonomy" id="2044521"/>
    <lineage>
        <taxon>Archaea</taxon>
        <taxon>Methanobacteriati</taxon>
        <taxon>Methanobacteriota</taxon>
        <taxon>Stenosarchaea group</taxon>
        <taxon>Halobacteria</taxon>
        <taxon>Halobacteriales</taxon>
        <taxon>Natrialbaceae</taxon>
        <taxon>Natrarchaeobaculum</taxon>
    </lineage>
</organism>
<proteinExistence type="predicted"/>
<protein>
    <submittedName>
        <fullName evidence="1">Uncharacterized protein</fullName>
    </submittedName>
</protein>
<evidence type="ECO:0000313" key="1">
    <source>
        <dbReference type="EMBL" id="AXR82931.1"/>
    </source>
</evidence>
<dbReference type="KEGG" id="nag:AArcMg_2942"/>
<name>A0A346PTT6_9EURY</name>
<dbReference type="EMBL" id="CP027033">
    <property type="protein sequence ID" value="AXR82931.1"/>
    <property type="molecule type" value="Genomic_DNA"/>
</dbReference>